<protein>
    <submittedName>
        <fullName evidence="2">Uncharacterized protein</fullName>
    </submittedName>
</protein>
<name>A0A5J4PQ43_9EUKA</name>
<organism evidence="2 3">
    <name type="scientific">Streblomastix strix</name>
    <dbReference type="NCBI Taxonomy" id="222440"/>
    <lineage>
        <taxon>Eukaryota</taxon>
        <taxon>Metamonada</taxon>
        <taxon>Preaxostyla</taxon>
        <taxon>Oxymonadida</taxon>
        <taxon>Streblomastigidae</taxon>
        <taxon>Streblomastix</taxon>
    </lineage>
</organism>
<evidence type="ECO:0000256" key="1">
    <source>
        <dbReference type="SAM" id="MobiDB-lite"/>
    </source>
</evidence>
<feature type="non-terminal residue" evidence="2">
    <location>
        <position position="180"/>
    </location>
</feature>
<proteinExistence type="predicted"/>
<comment type="caution">
    <text evidence="2">The sequence shown here is derived from an EMBL/GenBank/DDBJ whole genome shotgun (WGS) entry which is preliminary data.</text>
</comment>
<dbReference type="Proteomes" id="UP000324800">
    <property type="component" value="Unassembled WGS sequence"/>
</dbReference>
<evidence type="ECO:0000313" key="3">
    <source>
        <dbReference type="Proteomes" id="UP000324800"/>
    </source>
</evidence>
<feature type="non-terminal residue" evidence="2">
    <location>
        <position position="1"/>
    </location>
</feature>
<feature type="region of interest" description="Disordered" evidence="1">
    <location>
        <begin position="50"/>
        <end position="117"/>
    </location>
</feature>
<evidence type="ECO:0000313" key="2">
    <source>
        <dbReference type="EMBL" id="KAA6310978.1"/>
    </source>
</evidence>
<feature type="compositionally biased region" description="Polar residues" evidence="1">
    <location>
        <begin position="50"/>
        <end position="87"/>
    </location>
</feature>
<feature type="compositionally biased region" description="Polar residues" evidence="1">
    <location>
        <begin position="108"/>
        <end position="117"/>
    </location>
</feature>
<dbReference type="AlphaFoldDB" id="A0A5J4PQ43"/>
<accession>A0A5J4PQ43</accession>
<sequence length="180" mass="19888">GEANPEISITKVSTNNPLHNVYRSDGIGGNGCGTQLQAAVNENEYLCHQTNGNTGKKNNYEQANDNRTGRQQKNQGSNNETQHQQDSVNKKPGELGSPHTTDFEQDPRNPNTLQSKCQQPFFPPFPLAQSNQSCSLVSESGSISIQLSELNPCFCFLDLHWSCSLWSVLRTCLQQLGLHL</sequence>
<reference evidence="2 3" key="1">
    <citation type="submission" date="2019-03" db="EMBL/GenBank/DDBJ databases">
        <title>Single cell metagenomics reveals metabolic interactions within the superorganism composed of flagellate Streblomastix strix and complex community of Bacteroidetes bacteria on its surface.</title>
        <authorList>
            <person name="Treitli S.C."/>
            <person name="Kolisko M."/>
            <person name="Husnik F."/>
            <person name="Keeling P."/>
            <person name="Hampl V."/>
        </authorList>
    </citation>
    <scope>NUCLEOTIDE SEQUENCE [LARGE SCALE GENOMIC DNA]</scope>
    <source>
        <strain evidence="2">ST1C</strain>
    </source>
</reference>
<dbReference type="EMBL" id="SNRW01049475">
    <property type="protein sequence ID" value="KAA6310978.1"/>
    <property type="molecule type" value="Genomic_DNA"/>
</dbReference>
<gene>
    <name evidence="2" type="ORF">EZS28_056214</name>
</gene>